<proteinExistence type="predicted"/>
<protein>
    <submittedName>
        <fullName evidence="1">Uncharacterized protein</fullName>
    </submittedName>
</protein>
<gene>
    <name evidence="1" type="ORF">METZ01_LOCUS20769</name>
</gene>
<dbReference type="EMBL" id="UINC01001025">
    <property type="protein sequence ID" value="SUZ67915.1"/>
    <property type="molecule type" value="Genomic_DNA"/>
</dbReference>
<dbReference type="AlphaFoldDB" id="A0A381PLK4"/>
<evidence type="ECO:0000313" key="1">
    <source>
        <dbReference type="EMBL" id="SUZ67915.1"/>
    </source>
</evidence>
<sequence length="39" mass="4618">MKREKNQQIKLKIILLDELSKFLDSIYNIFSAEESVYIG</sequence>
<reference evidence="1" key="1">
    <citation type="submission" date="2018-05" db="EMBL/GenBank/DDBJ databases">
        <authorList>
            <person name="Lanie J.A."/>
            <person name="Ng W.-L."/>
            <person name="Kazmierczak K.M."/>
            <person name="Andrzejewski T.M."/>
            <person name="Davidsen T.M."/>
            <person name="Wayne K.J."/>
            <person name="Tettelin H."/>
            <person name="Glass J.I."/>
            <person name="Rusch D."/>
            <person name="Podicherti R."/>
            <person name="Tsui H.-C.T."/>
            <person name="Winkler M.E."/>
        </authorList>
    </citation>
    <scope>NUCLEOTIDE SEQUENCE</scope>
</reference>
<organism evidence="1">
    <name type="scientific">marine metagenome</name>
    <dbReference type="NCBI Taxonomy" id="408172"/>
    <lineage>
        <taxon>unclassified sequences</taxon>
        <taxon>metagenomes</taxon>
        <taxon>ecological metagenomes</taxon>
    </lineage>
</organism>
<name>A0A381PLK4_9ZZZZ</name>
<accession>A0A381PLK4</accession>